<evidence type="ECO:0000256" key="5">
    <source>
        <dbReference type="SAM" id="MobiDB-lite"/>
    </source>
</evidence>
<sequence>MQTEITAVKGGLCGVQAAIFKIVSMLQKLRQDFMTQKQIYRAKWAVGALLLAQSIWCYGRTEVIASEAQEPKAEQASAEAKPTTSSEPKPEAAKAQQQAAETDAKDAELADKLANENLPRAESIQLAEPVEVKEVVLNPKSAPEPAVAEPKSEPSNSTATAPKPAPASDKVSAAKALVILNTEVPPSTTTRLSWSPEQSFEMISTPTPVLIAHGVKPGPVLCLTAALHGDELNGIEVVRRVLYNIDPTELSGTVIGVPIVNLQGFRRSSRYLVDRRDLNRYFPGNPEGSSASRLAYSFFTQVISHCDALVDLHTGSFYRTNIPQLRADISNPAVVKLTQGFGATMVLQSAGAEGTLRRAAVEAGIPAVTLEAGESMRLQERSVAHGVKGIHTLMDHMGMVKRFSLWGDPEPVYYQSVWVRAERGGILFSSVVLGDKVDAGDLLGEVRDPITNRKTKIVSPHDGRVIGMAVNQVVQPGFAAFHVGIRAGEGAILEPEEDIETSSTKKSTTNKEVQQVAAGKKPVSRLAPGEDGLLNDIENFEYD</sequence>
<keyword evidence="8" id="KW-1185">Reference proteome</keyword>
<evidence type="ECO:0000256" key="1">
    <source>
        <dbReference type="ARBA" id="ARBA00001947"/>
    </source>
</evidence>
<evidence type="ECO:0000313" key="7">
    <source>
        <dbReference type="EMBL" id="GAA4945976.1"/>
    </source>
</evidence>
<dbReference type="GO" id="GO:0046872">
    <property type="term" value="F:metal ion binding"/>
    <property type="evidence" value="ECO:0007669"/>
    <property type="project" value="UniProtKB-KW"/>
</dbReference>
<dbReference type="InterPro" id="IPR055438">
    <property type="entry name" value="AstE_AspA_cat"/>
</dbReference>
<dbReference type="EMBL" id="BAABLX010000024">
    <property type="protein sequence ID" value="GAA4945976.1"/>
    <property type="molecule type" value="Genomic_DNA"/>
</dbReference>
<keyword evidence="3" id="KW-0378">Hydrolase</keyword>
<feature type="compositionally biased region" description="Low complexity" evidence="5">
    <location>
        <begin position="501"/>
        <end position="511"/>
    </location>
</feature>
<proteinExistence type="predicted"/>
<dbReference type="SUPFAM" id="SSF53187">
    <property type="entry name" value="Zn-dependent exopeptidases"/>
    <property type="match status" value="1"/>
</dbReference>
<keyword evidence="2" id="KW-0479">Metal-binding</keyword>
<evidence type="ECO:0000256" key="3">
    <source>
        <dbReference type="ARBA" id="ARBA00022801"/>
    </source>
</evidence>
<evidence type="ECO:0000256" key="4">
    <source>
        <dbReference type="ARBA" id="ARBA00022833"/>
    </source>
</evidence>
<feature type="region of interest" description="Disordered" evidence="5">
    <location>
        <begin position="141"/>
        <end position="168"/>
    </location>
</feature>
<dbReference type="Pfam" id="PF24827">
    <property type="entry name" value="AstE_AspA_cat"/>
    <property type="match status" value="1"/>
</dbReference>
<comment type="cofactor">
    <cofactor evidence="1">
        <name>Zn(2+)</name>
        <dbReference type="ChEBI" id="CHEBI:29105"/>
    </cofactor>
</comment>
<comment type="caution">
    <text evidence="7">The sequence shown here is derived from an EMBL/GenBank/DDBJ whole genome shotgun (WGS) entry which is preliminary data.</text>
</comment>
<dbReference type="CDD" id="cd06251">
    <property type="entry name" value="M14_ASTE_ASPA-like"/>
    <property type="match status" value="1"/>
</dbReference>
<feature type="region of interest" description="Disordered" evidence="5">
    <location>
        <begin position="69"/>
        <end position="107"/>
    </location>
</feature>
<accession>A0AAV3U3Q6</accession>
<dbReference type="PANTHER" id="PTHR37326:SF2">
    <property type="entry name" value="SUCCINYLGLUTAMATE DESUCCINYLASE_ASPARTOACYLASE FAMILY PROTEIN"/>
    <property type="match status" value="1"/>
</dbReference>
<dbReference type="PANTHER" id="PTHR37326">
    <property type="entry name" value="BLL3975 PROTEIN"/>
    <property type="match status" value="1"/>
</dbReference>
<evidence type="ECO:0000313" key="8">
    <source>
        <dbReference type="Proteomes" id="UP001409585"/>
    </source>
</evidence>
<organism evidence="7 8">
    <name type="scientific">Halioxenophilus aromaticivorans</name>
    <dbReference type="NCBI Taxonomy" id="1306992"/>
    <lineage>
        <taxon>Bacteria</taxon>
        <taxon>Pseudomonadati</taxon>
        <taxon>Pseudomonadota</taxon>
        <taxon>Gammaproteobacteria</taxon>
        <taxon>Alteromonadales</taxon>
        <taxon>Alteromonadaceae</taxon>
        <taxon>Halioxenophilus</taxon>
    </lineage>
</organism>
<keyword evidence="4" id="KW-0862">Zinc</keyword>
<dbReference type="GO" id="GO:0016788">
    <property type="term" value="F:hydrolase activity, acting on ester bonds"/>
    <property type="evidence" value="ECO:0007669"/>
    <property type="project" value="InterPro"/>
</dbReference>
<evidence type="ECO:0000259" key="6">
    <source>
        <dbReference type="Pfam" id="PF24827"/>
    </source>
</evidence>
<dbReference type="Gene3D" id="3.40.630.10">
    <property type="entry name" value="Zn peptidases"/>
    <property type="match status" value="1"/>
</dbReference>
<feature type="region of interest" description="Disordered" evidence="5">
    <location>
        <begin position="496"/>
        <end position="531"/>
    </location>
</feature>
<gene>
    <name evidence="7" type="ORF">GCM10025791_26560</name>
</gene>
<name>A0AAV3U3Q6_9ALTE</name>
<dbReference type="AlphaFoldDB" id="A0AAV3U3Q6"/>
<dbReference type="RefSeq" id="WP_345422930.1">
    <property type="nucleotide sequence ID" value="NZ_AP031496.1"/>
</dbReference>
<reference evidence="8" key="1">
    <citation type="journal article" date="2019" name="Int. J. Syst. Evol. Microbiol.">
        <title>The Global Catalogue of Microorganisms (GCM) 10K type strain sequencing project: providing services to taxonomists for standard genome sequencing and annotation.</title>
        <authorList>
            <consortium name="The Broad Institute Genomics Platform"/>
            <consortium name="The Broad Institute Genome Sequencing Center for Infectious Disease"/>
            <person name="Wu L."/>
            <person name="Ma J."/>
        </authorList>
    </citation>
    <scope>NUCLEOTIDE SEQUENCE [LARGE SCALE GENOMIC DNA]</scope>
    <source>
        <strain evidence="8">JCM 19134</strain>
    </source>
</reference>
<feature type="domain" description="Succinylglutamate desuccinylase/Aspartoacylase catalytic" evidence="6">
    <location>
        <begin position="217"/>
        <end position="396"/>
    </location>
</feature>
<protein>
    <recommendedName>
        <fullName evidence="6">Succinylglutamate desuccinylase/Aspartoacylase catalytic domain-containing protein</fullName>
    </recommendedName>
</protein>
<dbReference type="Proteomes" id="UP001409585">
    <property type="component" value="Unassembled WGS sequence"/>
</dbReference>
<dbReference type="InterPro" id="IPR053138">
    <property type="entry name" value="N-alpha-Ac-DABA_deacetylase"/>
</dbReference>
<evidence type="ECO:0000256" key="2">
    <source>
        <dbReference type="ARBA" id="ARBA00022723"/>
    </source>
</evidence>
<feature type="compositionally biased region" description="Low complexity" evidence="5">
    <location>
        <begin position="154"/>
        <end position="168"/>
    </location>
</feature>